<gene>
    <name evidence="1" type="ORF">CR513_23275</name>
</gene>
<name>A0A371GV65_MUCPR</name>
<dbReference type="PANTHER" id="PTHR48475:SF2">
    <property type="entry name" value="RIBONUCLEASE H"/>
    <property type="match status" value="1"/>
</dbReference>
<comment type="caution">
    <text evidence="1">The sequence shown here is derived from an EMBL/GenBank/DDBJ whole genome shotgun (WGS) entry which is preliminary data.</text>
</comment>
<keyword evidence="2" id="KW-1185">Reference proteome</keyword>
<dbReference type="AlphaFoldDB" id="A0A371GV65"/>
<evidence type="ECO:0000313" key="2">
    <source>
        <dbReference type="Proteomes" id="UP000257109"/>
    </source>
</evidence>
<dbReference type="PANTHER" id="PTHR48475">
    <property type="entry name" value="RIBONUCLEASE H"/>
    <property type="match status" value="1"/>
</dbReference>
<dbReference type="EMBL" id="QJKJ01004390">
    <property type="protein sequence ID" value="RDX94356.1"/>
    <property type="molecule type" value="Genomic_DNA"/>
</dbReference>
<feature type="non-terminal residue" evidence="1">
    <location>
        <position position="1"/>
    </location>
</feature>
<protein>
    <recommendedName>
        <fullName evidence="3">RNase H type-1 domain-containing protein</fullName>
    </recommendedName>
</protein>
<organism evidence="1 2">
    <name type="scientific">Mucuna pruriens</name>
    <name type="common">Velvet bean</name>
    <name type="synonym">Dolichos pruriens</name>
    <dbReference type="NCBI Taxonomy" id="157652"/>
    <lineage>
        <taxon>Eukaryota</taxon>
        <taxon>Viridiplantae</taxon>
        <taxon>Streptophyta</taxon>
        <taxon>Embryophyta</taxon>
        <taxon>Tracheophyta</taxon>
        <taxon>Spermatophyta</taxon>
        <taxon>Magnoliopsida</taxon>
        <taxon>eudicotyledons</taxon>
        <taxon>Gunneridae</taxon>
        <taxon>Pentapetalae</taxon>
        <taxon>rosids</taxon>
        <taxon>fabids</taxon>
        <taxon>Fabales</taxon>
        <taxon>Fabaceae</taxon>
        <taxon>Papilionoideae</taxon>
        <taxon>50 kb inversion clade</taxon>
        <taxon>NPAAA clade</taxon>
        <taxon>indigoferoid/millettioid clade</taxon>
        <taxon>Phaseoleae</taxon>
        <taxon>Mucuna</taxon>
    </lineage>
</organism>
<dbReference type="OrthoDB" id="1165617at2759"/>
<accession>A0A371GV65</accession>
<reference evidence="1" key="1">
    <citation type="submission" date="2018-05" db="EMBL/GenBank/DDBJ databases">
        <title>Draft genome of Mucuna pruriens seed.</title>
        <authorList>
            <person name="Nnadi N.E."/>
            <person name="Vos R."/>
            <person name="Hasami M.H."/>
            <person name="Devisetty U.K."/>
            <person name="Aguiy J.C."/>
        </authorList>
    </citation>
    <scope>NUCLEOTIDE SEQUENCE [LARGE SCALE GENOMIC DNA]</scope>
    <source>
        <strain evidence="1">JCA_2017</strain>
    </source>
</reference>
<proteinExistence type="predicted"/>
<evidence type="ECO:0008006" key="3">
    <source>
        <dbReference type="Google" id="ProtNLM"/>
    </source>
</evidence>
<sequence length="233" mass="27385">MVGWTVQLFEFNISFERRGHVKAQALANFMTVTRDRPSLKLKRKWRRCYPRRPQRSTDQTNNNQFEYEALLARMKLAGELGVQILTAKSDSKLDKATKLATSFEKFTLLHVPRKQNERINLSKLASTQRSGSNRSIIHKKIYRSMVEESSICCVKMEQMWMNLLLEYFKKDIIPKDLKVTKRLRQEESKYTLLGEHLYKRGYSFPLLGCLDTKEAKYVMRKVHEEMCGSHIKG</sequence>
<dbReference type="Proteomes" id="UP000257109">
    <property type="component" value="Unassembled WGS sequence"/>
</dbReference>
<evidence type="ECO:0000313" key="1">
    <source>
        <dbReference type="EMBL" id="RDX94356.1"/>
    </source>
</evidence>